<evidence type="ECO:0000313" key="2">
    <source>
        <dbReference type="EMBL" id="OQE19559.1"/>
    </source>
</evidence>
<evidence type="ECO:0008006" key="4">
    <source>
        <dbReference type="Google" id="ProtNLM"/>
    </source>
</evidence>
<evidence type="ECO:0000256" key="1">
    <source>
        <dbReference type="SAM" id="MobiDB-lite"/>
    </source>
</evidence>
<dbReference type="STRING" id="303698.A0A1V6T0R8"/>
<gene>
    <name evidence="2" type="ORF">PENSTE_c015G01984</name>
</gene>
<reference evidence="3" key="1">
    <citation type="journal article" date="2017" name="Nat. Microbiol.">
        <title>Global analysis of biosynthetic gene clusters reveals vast potential of secondary metabolite production in Penicillium species.</title>
        <authorList>
            <person name="Nielsen J.C."/>
            <person name="Grijseels S."/>
            <person name="Prigent S."/>
            <person name="Ji B."/>
            <person name="Dainat J."/>
            <person name="Nielsen K.F."/>
            <person name="Frisvad J.C."/>
            <person name="Workman M."/>
            <person name="Nielsen J."/>
        </authorList>
    </citation>
    <scope>NUCLEOTIDE SEQUENCE [LARGE SCALE GENOMIC DNA]</scope>
    <source>
        <strain evidence="3">IBT 24891</strain>
    </source>
</reference>
<feature type="compositionally biased region" description="Polar residues" evidence="1">
    <location>
        <begin position="218"/>
        <end position="242"/>
    </location>
</feature>
<organism evidence="2 3">
    <name type="scientific">Penicillium steckii</name>
    <dbReference type="NCBI Taxonomy" id="303698"/>
    <lineage>
        <taxon>Eukaryota</taxon>
        <taxon>Fungi</taxon>
        <taxon>Dikarya</taxon>
        <taxon>Ascomycota</taxon>
        <taxon>Pezizomycotina</taxon>
        <taxon>Eurotiomycetes</taxon>
        <taxon>Eurotiomycetidae</taxon>
        <taxon>Eurotiales</taxon>
        <taxon>Aspergillaceae</taxon>
        <taxon>Penicillium</taxon>
    </lineage>
</organism>
<feature type="compositionally biased region" description="Basic and acidic residues" evidence="1">
    <location>
        <begin position="337"/>
        <end position="362"/>
    </location>
</feature>
<feature type="compositionally biased region" description="Low complexity" evidence="1">
    <location>
        <begin position="264"/>
        <end position="279"/>
    </location>
</feature>
<feature type="compositionally biased region" description="Basic residues" evidence="1">
    <location>
        <begin position="205"/>
        <end position="217"/>
    </location>
</feature>
<feature type="compositionally biased region" description="Polar residues" evidence="1">
    <location>
        <begin position="363"/>
        <end position="376"/>
    </location>
</feature>
<keyword evidence="3" id="KW-1185">Reference proteome</keyword>
<accession>A0A1V6T0R8</accession>
<feature type="compositionally biased region" description="Low complexity" evidence="1">
    <location>
        <begin position="118"/>
        <end position="132"/>
    </location>
</feature>
<dbReference type="AlphaFoldDB" id="A0A1V6T0R8"/>
<protein>
    <recommendedName>
        <fullName evidence="4">Nitrogen regulatory protein areA GATA-like domain-containing protein</fullName>
    </recommendedName>
</protein>
<dbReference type="Proteomes" id="UP000191285">
    <property type="component" value="Unassembled WGS sequence"/>
</dbReference>
<proteinExistence type="predicted"/>
<evidence type="ECO:0000313" key="3">
    <source>
        <dbReference type="Proteomes" id="UP000191285"/>
    </source>
</evidence>
<feature type="region of interest" description="Disordered" evidence="1">
    <location>
        <begin position="552"/>
        <end position="575"/>
    </location>
</feature>
<dbReference type="OrthoDB" id="5424234at2759"/>
<feature type="compositionally biased region" description="Polar residues" evidence="1">
    <location>
        <begin position="145"/>
        <end position="155"/>
    </location>
</feature>
<feature type="region of interest" description="Disordered" evidence="1">
    <location>
        <begin position="89"/>
        <end position="280"/>
    </location>
</feature>
<name>A0A1V6T0R8_9EURO</name>
<sequence length="575" mass="64305">MDQKMSQSLVMISAMNPKEMRRTQNVDLMMVKGLWQAFLVSRRASKSQADCRLEYLFWRIWSSDTLLTTMKLGQLNDLVSRIILPTRHAGSAPATNKHIQCRPRSEAQPITGSPHLIQTQPESQSQPTQPTQVKAMPQPILKKSSAPQGETNKTTRLLLEQPDGGSITRNPSNSPTASIHEPQTKESNKGRQVPKKSQVTTGIRAGRRRPVFNRRKSSQTSIPKSTSGTSNEQQQKAQSRARPNTDPLESMGSFELVFDPDYIPPITESPPTTTPTPTQTKEKIELAKIKEALADIGSIEVPRISSKTGTATTTAATTPNVASDQTDTLLSQGLETVSHDPQESKSHSHPGDSEKQRTEPNRSSDGTSEFLDSTTVPGFPGLRRIPMPEQMRTILLDILNDDSPLNHPIPLPVRPWWMFEHPWGPIPRRIYLKDWMLISEEWDKQPSSDPLIEPGFRTRFAEAIEALRAEEEETITFVHEVCDFDSNEWSNEWSNDTDYNNEMYCSVLSQMVGNETQQSKSARREDLENELAEAQPDQQEQQVVFHIPNGDSIIHVKGGEPVGVESGDTLNNPPS</sequence>
<feature type="region of interest" description="Disordered" evidence="1">
    <location>
        <begin position="515"/>
        <end position="540"/>
    </location>
</feature>
<feature type="compositionally biased region" description="Polar residues" evidence="1">
    <location>
        <begin position="167"/>
        <end position="177"/>
    </location>
</feature>
<comment type="caution">
    <text evidence="2">The sequence shown here is derived from an EMBL/GenBank/DDBJ whole genome shotgun (WGS) entry which is preliminary data.</text>
</comment>
<feature type="region of interest" description="Disordered" evidence="1">
    <location>
        <begin position="337"/>
        <end position="384"/>
    </location>
</feature>
<dbReference type="EMBL" id="MLKD01000015">
    <property type="protein sequence ID" value="OQE19559.1"/>
    <property type="molecule type" value="Genomic_DNA"/>
</dbReference>